<protein>
    <submittedName>
        <fullName evidence="2">Glycosyl transferase</fullName>
    </submittedName>
</protein>
<dbReference type="RefSeq" id="XP_018150642.1">
    <property type="nucleotide sequence ID" value="XM_018309399.1"/>
</dbReference>
<accession>A0A1B7XQX1</accession>
<dbReference type="VEuPathDB" id="FungiDB:CH63R_14425"/>
<keyword evidence="2" id="KW-0808">Transferase</keyword>
<evidence type="ECO:0000313" key="2">
    <source>
        <dbReference type="EMBL" id="OBR02124.1"/>
    </source>
</evidence>
<dbReference type="EMBL" id="LTAN01000011">
    <property type="protein sequence ID" value="OBR02124.1"/>
    <property type="molecule type" value="Genomic_DNA"/>
</dbReference>
<sequence>MINPSDPPQQPLVAMGSTTPNLLPIPSAYTRFIDHTTWGDVDEVFTGQSEPKKLGSYIAYAIAQWEHDGLVSRDLWRHFVRDFHRWTDDVFHAAGNVMKESLRDTLRERGVYVAKNQENIATNFFACLEHQEYHEWSLDEVEEVAKDASKFKIAIQDDDFLGDITGTNSIFTKVPQPRADRRDTMTRVRDHRQEAVDHAKHMEEMLEDTTDRLRRQRLVSTARDIPPASIKKHTYVDSRPRRSARFTVNDVDDDEYILSADEDVHDGHFDRNATRRRRDSPRPSLPAMTATRNDDEDRLQSRQFGDLARILNTDKMKYGGDMYDVFDMKVAVFFDACSKVDIKPQHYALAFSLMLRGKAADFYYRRICKPGIKDFTTMMNMVRDHFETPQMKQSYISEWHDTTFPHISEKNPDKSKAEILEILIERLEVIQTALPDSMQNDEAMKMQLLNACAGIEECNLYLYNPAPTLEGVCSQLRSSIAIAMHVVPHRQYTSEGNDQHVTDRQYRGSGRDNRFGRRGHSQGNSSSGNSRDRGPPTDKKCYVCHKHGCYSTCHTAEEQSEAYAKFKSNKYVKDSSKNTYMSFLASYEGCDYNNSSDEDIRHYCQIRRRVGPR</sequence>
<dbReference type="KEGG" id="chig:CH63R_14425"/>
<evidence type="ECO:0000256" key="1">
    <source>
        <dbReference type="SAM" id="MobiDB-lite"/>
    </source>
</evidence>
<gene>
    <name evidence="2" type="ORF">CH63R_14425</name>
</gene>
<reference evidence="3" key="1">
    <citation type="journal article" date="2017" name="BMC Genomics">
        <title>Gapless genome assembly of Colletotrichum higginsianum reveals chromosome structure and association of transposable elements with secondary metabolite gene clusters.</title>
        <authorList>
            <person name="Dallery J.-F."/>
            <person name="Lapalu N."/>
            <person name="Zampounis A."/>
            <person name="Pigne S."/>
            <person name="Luyten I."/>
            <person name="Amselem J."/>
            <person name="Wittenberg A.H.J."/>
            <person name="Zhou S."/>
            <person name="de Queiroz M.V."/>
            <person name="Robin G.P."/>
            <person name="Auger A."/>
            <person name="Hainaut M."/>
            <person name="Henrissat B."/>
            <person name="Kim K.-T."/>
            <person name="Lee Y.-H."/>
            <person name="Lespinet O."/>
            <person name="Schwartz D.C."/>
            <person name="Thon M.R."/>
            <person name="O'Connell R.J."/>
        </authorList>
    </citation>
    <scope>NUCLEOTIDE SEQUENCE [LARGE SCALE GENOMIC DNA]</scope>
    <source>
        <strain evidence="3">IMI 349063</strain>
    </source>
</reference>
<evidence type="ECO:0000313" key="3">
    <source>
        <dbReference type="Proteomes" id="UP000092177"/>
    </source>
</evidence>
<feature type="region of interest" description="Disordered" evidence="1">
    <location>
        <begin position="493"/>
        <end position="537"/>
    </location>
</feature>
<dbReference type="OrthoDB" id="4850545at2759"/>
<dbReference type="GeneID" id="28873506"/>
<comment type="caution">
    <text evidence="2">The sequence shown here is derived from an EMBL/GenBank/DDBJ whole genome shotgun (WGS) entry which is preliminary data.</text>
</comment>
<dbReference type="AlphaFoldDB" id="A0A1B7XQX1"/>
<dbReference type="Proteomes" id="UP000092177">
    <property type="component" value="Chromosome 11"/>
</dbReference>
<name>A0A1B7XQX1_COLHI</name>
<dbReference type="GO" id="GO:0016740">
    <property type="term" value="F:transferase activity"/>
    <property type="evidence" value="ECO:0007669"/>
    <property type="project" value="UniProtKB-KW"/>
</dbReference>
<feature type="compositionally biased region" description="Basic and acidic residues" evidence="1">
    <location>
        <begin position="497"/>
        <end position="515"/>
    </location>
</feature>
<organism evidence="2 3">
    <name type="scientific">Colletotrichum higginsianum (strain IMI 349063)</name>
    <name type="common">Crucifer anthracnose fungus</name>
    <dbReference type="NCBI Taxonomy" id="759273"/>
    <lineage>
        <taxon>Eukaryota</taxon>
        <taxon>Fungi</taxon>
        <taxon>Dikarya</taxon>
        <taxon>Ascomycota</taxon>
        <taxon>Pezizomycotina</taxon>
        <taxon>Sordariomycetes</taxon>
        <taxon>Hypocreomycetidae</taxon>
        <taxon>Glomerellales</taxon>
        <taxon>Glomerellaceae</taxon>
        <taxon>Colletotrichum</taxon>
        <taxon>Colletotrichum destructivum species complex</taxon>
    </lineage>
</organism>
<keyword evidence="3" id="KW-1185">Reference proteome</keyword>
<feature type="region of interest" description="Disordered" evidence="1">
    <location>
        <begin position="267"/>
        <end position="298"/>
    </location>
</feature>
<proteinExistence type="predicted"/>